<dbReference type="EMBL" id="JBHSOJ010000015">
    <property type="protein sequence ID" value="MFC5630458.1"/>
    <property type="molecule type" value="Genomic_DNA"/>
</dbReference>
<name>A0ABW0UBS9_9STRE</name>
<dbReference type="RefSeq" id="WP_156807013.1">
    <property type="nucleotide sequence ID" value="NZ_JBHSOJ010000015.1"/>
</dbReference>
<evidence type="ECO:0000313" key="2">
    <source>
        <dbReference type="Proteomes" id="UP001596110"/>
    </source>
</evidence>
<protein>
    <submittedName>
        <fullName evidence="1">Cystathionine beta-lyase</fullName>
    </submittedName>
</protein>
<keyword evidence="2" id="KW-1185">Reference proteome</keyword>
<accession>A0ABW0UBS9</accession>
<organism evidence="1 2">
    <name type="scientific">Streptococcus caledonicus</name>
    <dbReference type="NCBI Taxonomy" id="2614158"/>
    <lineage>
        <taxon>Bacteria</taxon>
        <taxon>Bacillati</taxon>
        <taxon>Bacillota</taxon>
        <taxon>Bacilli</taxon>
        <taxon>Lactobacillales</taxon>
        <taxon>Streptococcaceae</taxon>
        <taxon>Streptococcus</taxon>
    </lineage>
</organism>
<reference evidence="2" key="1">
    <citation type="journal article" date="2019" name="Int. J. Syst. Evol. Microbiol.">
        <title>The Global Catalogue of Microorganisms (GCM) 10K type strain sequencing project: providing services to taxonomists for standard genome sequencing and annotation.</title>
        <authorList>
            <consortium name="The Broad Institute Genomics Platform"/>
            <consortium name="The Broad Institute Genome Sequencing Center for Infectious Disease"/>
            <person name="Wu L."/>
            <person name="Ma J."/>
        </authorList>
    </citation>
    <scope>NUCLEOTIDE SEQUENCE [LARGE SCALE GENOMIC DNA]</scope>
    <source>
        <strain evidence="2">DT43</strain>
    </source>
</reference>
<gene>
    <name evidence="1" type="ORF">ACFPQ3_02335</name>
</gene>
<dbReference type="Proteomes" id="UP001596110">
    <property type="component" value="Unassembled WGS sequence"/>
</dbReference>
<evidence type="ECO:0000313" key="1">
    <source>
        <dbReference type="EMBL" id="MFC5630458.1"/>
    </source>
</evidence>
<sequence length="218" mass="25147">MIDYMSLALTYGGFTVLDKVYLENKLAQLSDDDKLTFITPPPSVINAYFAELYQKESPEAATNYFFKMSQELKLYQENPSFLEEKPFVRLNLSGKSYGFAYESDEEIALVFSEQDEPVSSAILFELAQIFPHYKIYLQDGLIKMAKMAFSTEELENLTPESALLSHVTKISEDVIKVSSFNQEECLELVATFQGKKYFHYHQREFVVYIVQPNNDRTP</sequence>
<comment type="caution">
    <text evidence="1">The sequence shown here is derived from an EMBL/GenBank/DDBJ whole genome shotgun (WGS) entry which is preliminary data.</text>
</comment>
<proteinExistence type="predicted"/>